<dbReference type="PATRIC" id="fig|163011.3.peg.5705"/>
<evidence type="ECO:0000313" key="3">
    <source>
        <dbReference type="Proteomes" id="UP000182814"/>
    </source>
</evidence>
<sequence>MTIKLKLELASGQSLKGAPLELLSKGVPIARALVDERGHAVFDAKPGAAELAVRVDRGILKTI</sequence>
<dbReference type="AlphaFoldDB" id="A0A0J6GZE0"/>
<dbReference type="EMBL" id="VZPO01000009">
    <property type="protein sequence ID" value="KAB0501553.1"/>
    <property type="molecule type" value="Genomic_DNA"/>
</dbReference>
<reference evidence="3" key="1">
    <citation type="submission" date="2016-10" db="EMBL/GenBank/DDBJ databases">
        <authorList>
            <person name="Varghese N."/>
            <person name="Submissions S."/>
        </authorList>
    </citation>
    <scope>NUCLEOTIDE SEQUENCE [LARGE SCALE GENOMIC DNA]</scope>
    <source>
        <strain evidence="3">BS3782</strain>
    </source>
</reference>
<name>A0A0J6GZE0_9PSED</name>
<dbReference type="Proteomes" id="UP000182814">
    <property type="component" value="Chromosome I"/>
</dbReference>
<dbReference type="Proteomes" id="UP000434925">
    <property type="component" value="Unassembled WGS sequence"/>
</dbReference>
<dbReference type="RefSeq" id="WP_038978944.1">
    <property type="nucleotide sequence ID" value="NZ_JABTYG010000013.1"/>
</dbReference>
<gene>
    <name evidence="1" type="ORF">F7R14_22255</name>
    <name evidence="2" type="ORF">SAMN04490191_0167</name>
</gene>
<evidence type="ECO:0000313" key="1">
    <source>
        <dbReference type="EMBL" id="KAB0501553.1"/>
    </source>
</evidence>
<keyword evidence="3" id="KW-1185">Reference proteome</keyword>
<proteinExistence type="predicted"/>
<reference evidence="1 4" key="3">
    <citation type="submission" date="2019-09" db="EMBL/GenBank/DDBJ databases">
        <title>Draft genome sequences of 48 bacterial type strains from the CCUG.</title>
        <authorList>
            <person name="Tunovic T."/>
            <person name="Pineiro-Iglesias B."/>
            <person name="Unosson C."/>
            <person name="Inganas E."/>
            <person name="Ohlen M."/>
            <person name="Cardew S."/>
            <person name="Jensie-Markopoulos S."/>
            <person name="Salva-Serra F."/>
            <person name="Jaen-Luchoro D."/>
            <person name="Karlsson R."/>
            <person name="Svensson-Stadler L."/>
            <person name="Chun J."/>
            <person name="Moore E."/>
        </authorList>
    </citation>
    <scope>NUCLEOTIDE SEQUENCE [LARGE SCALE GENOMIC DNA]</scope>
    <source>
        <strain evidence="1 4">CCUG 51522</strain>
    </source>
</reference>
<evidence type="ECO:0000313" key="4">
    <source>
        <dbReference type="Proteomes" id="UP000434925"/>
    </source>
</evidence>
<organism evidence="2 3">
    <name type="scientific">Pseudomonas lini</name>
    <dbReference type="NCBI Taxonomy" id="163011"/>
    <lineage>
        <taxon>Bacteria</taxon>
        <taxon>Pseudomonadati</taxon>
        <taxon>Pseudomonadota</taxon>
        <taxon>Gammaproteobacteria</taxon>
        <taxon>Pseudomonadales</taxon>
        <taxon>Pseudomonadaceae</taxon>
        <taxon>Pseudomonas</taxon>
    </lineage>
</organism>
<protein>
    <submittedName>
        <fullName evidence="2">Uncharacterized protein</fullName>
    </submittedName>
</protein>
<evidence type="ECO:0000313" key="2">
    <source>
        <dbReference type="EMBL" id="SDR88001.1"/>
    </source>
</evidence>
<accession>A0A0J6GZE0</accession>
<dbReference type="EMBL" id="LT629746">
    <property type="protein sequence ID" value="SDR88001.1"/>
    <property type="molecule type" value="Genomic_DNA"/>
</dbReference>
<reference evidence="2" key="2">
    <citation type="submission" date="2016-10" db="EMBL/GenBank/DDBJ databases">
        <authorList>
            <person name="de Groot N.N."/>
        </authorList>
    </citation>
    <scope>NUCLEOTIDE SEQUENCE [LARGE SCALE GENOMIC DNA]</scope>
    <source>
        <strain evidence="2">BS3782</strain>
    </source>
</reference>